<dbReference type="GO" id="GO:0009535">
    <property type="term" value="C:chloroplast thylakoid membrane"/>
    <property type="evidence" value="ECO:0007669"/>
    <property type="project" value="UniProtKB-SubCell"/>
</dbReference>
<dbReference type="InterPro" id="IPR001344">
    <property type="entry name" value="Chloro_AB-bd_pln"/>
</dbReference>
<sequence length="265" mass="28495">MSTIVGCPKGLGIRLGSRTHGLRGASNGSRAVMAADRPSWCPGSTPPAHLDGSMTGDFGYDPLGLGANPEAMKWFREAELQHARWAMLGTAGILAQEVTNPDVFWYEAAVKADLPFNPLGLVACQAFAMHYVEVRRWQDLRKPGSVNQDPVFSNFSLPDHEPGYPGGIFAPFVPGDIEELKLKELKNGRLAMVAFIGFVMSAQVTGLNPLAALKSHLDDPLGSTIFSKSVVTPTAYYGPGCAIADSVKFYGIEIPTPCFLDGLWP</sequence>
<dbReference type="Pfam" id="PF00504">
    <property type="entry name" value="Chloroa_b-bind"/>
    <property type="match status" value="1"/>
</dbReference>
<feature type="binding site" evidence="6">
    <location>
        <position position="187"/>
    </location>
    <ligand>
        <name>chlorophyll a</name>
        <dbReference type="ChEBI" id="CHEBI:58416"/>
        <label>1</label>
    </ligand>
</feature>
<keyword evidence="7" id="KW-0603">Photosystem I</keyword>
<dbReference type="AlphaFoldDB" id="A0A8S1J363"/>
<gene>
    <name evidence="8" type="ORF">OSTQU699_LOCUS5639</name>
</gene>
<name>A0A8S1J363_9CHLO</name>
<dbReference type="GO" id="GO:0016168">
    <property type="term" value="F:chlorophyll binding"/>
    <property type="evidence" value="ECO:0007669"/>
    <property type="project" value="UniProtKB-KW"/>
</dbReference>
<dbReference type="GO" id="GO:0009522">
    <property type="term" value="C:photosystem I"/>
    <property type="evidence" value="ECO:0007669"/>
    <property type="project" value="UniProtKB-KW"/>
</dbReference>
<feature type="binding site" description="axial binding residue" evidence="6">
    <location>
        <position position="84"/>
    </location>
    <ligand>
        <name>chlorophyll b</name>
        <dbReference type="ChEBI" id="CHEBI:61721"/>
        <label>1</label>
    </ligand>
    <ligandPart>
        <name>Mg</name>
        <dbReference type="ChEBI" id="CHEBI:25107"/>
    </ligandPart>
</feature>
<feature type="binding site" evidence="6">
    <location>
        <position position="183"/>
    </location>
    <ligand>
        <name>chlorophyll a</name>
        <dbReference type="ChEBI" id="CHEBI:58416"/>
        <label>1</label>
    </ligand>
</feature>
<feature type="binding site" evidence="6">
    <location>
        <position position="189"/>
    </location>
    <ligand>
        <name>chlorophyll a</name>
        <dbReference type="ChEBI" id="CHEBI:58416"/>
        <label>1</label>
    </ligand>
</feature>
<feature type="binding site" description="axial binding residue" evidence="6">
    <location>
        <position position="157"/>
    </location>
    <ligand>
        <name>chlorophyll b</name>
        <dbReference type="ChEBI" id="CHEBI:61721"/>
        <label>1</label>
    </ligand>
    <ligandPart>
        <name>Mg</name>
        <dbReference type="ChEBI" id="CHEBI:25107"/>
    </ligandPart>
</feature>
<evidence type="ECO:0000256" key="4">
    <source>
        <dbReference type="ARBA" id="ARBA00022640"/>
    </source>
</evidence>
<evidence type="ECO:0000256" key="3">
    <source>
        <dbReference type="ARBA" id="ARBA00022531"/>
    </source>
</evidence>
<feature type="binding site" evidence="6">
    <location>
        <position position="184"/>
    </location>
    <ligand>
        <name>chlorophyll a</name>
        <dbReference type="ChEBI" id="CHEBI:58416"/>
        <label>1</label>
    </ligand>
</feature>
<evidence type="ECO:0000256" key="2">
    <source>
        <dbReference type="ARBA" id="ARBA00022528"/>
    </source>
</evidence>
<feature type="binding site" evidence="6">
    <location>
        <position position="79"/>
    </location>
    <ligand>
        <name>chlorophyll a</name>
        <dbReference type="ChEBI" id="CHEBI:58416"/>
        <label>1</label>
    </ligand>
</feature>
<dbReference type="GO" id="GO:0009523">
    <property type="term" value="C:photosystem II"/>
    <property type="evidence" value="ECO:0007669"/>
    <property type="project" value="UniProtKB-KW"/>
</dbReference>
<evidence type="ECO:0000313" key="8">
    <source>
        <dbReference type="EMBL" id="CAD7700280.1"/>
    </source>
</evidence>
<accession>A0A8S1J363</accession>
<dbReference type="PANTHER" id="PTHR21649">
    <property type="entry name" value="CHLOROPHYLL A/B BINDING PROTEIN"/>
    <property type="match status" value="1"/>
</dbReference>
<dbReference type="GO" id="GO:0009765">
    <property type="term" value="P:photosynthesis, light harvesting"/>
    <property type="evidence" value="ECO:0007669"/>
    <property type="project" value="InterPro"/>
</dbReference>
<proteinExistence type="inferred from homology"/>
<dbReference type="SUPFAM" id="SSF103511">
    <property type="entry name" value="Chlorophyll a-b binding protein"/>
    <property type="match status" value="1"/>
</dbReference>
<keyword evidence="9" id="KW-1185">Reference proteome</keyword>
<comment type="similarity">
    <text evidence="7">Belongs to the light-harvesting chlorophyll a/b-binding (LHC) protein family.</text>
</comment>
<evidence type="ECO:0000256" key="1">
    <source>
        <dbReference type="ARBA" id="ARBA00022494"/>
    </source>
</evidence>
<evidence type="ECO:0000256" key="5">
    <source>
        <dbReference type="ARBA" id="ARBA00022991"/>
    </source>
</evidence>
<dbReference type="EMBL" id="CAJHUC010001211">
    <property type="protein sequence ID" value="CAD7700280.1"/>
    <property type="molecule type" value="Genomic_DNA"/>
</dbReference>
<feature type="binding site" evidence="6">
    <location>
        <position position="216"/>
    </location>
    <ligand>
        <name>chlorophyll a</name>
        <dbReference type="ChEBI" id="CHEBI:58416"/>
        <label>5</label>
    </ligand>
</feature>
<organism evidence="8 9">
    <name type="scientific">Ostreobium quekettii</name>
    <dbReference type="NCBI Taxonomy" id="121088"/>
    <lineage>
        <taxon>Eukaryota</taxon>
        <taxon>Viridiplantae</taxon>
        <taxon>Chlorophyta</taxon>
        <taxon>core chlorophytes</taxon>
        <taxon>Ulvophyceae</taxon>
        <taxon>TCBD clade</taxon>
        <taxon>Bryopsidales</taxon>
        <taxon>Ostreobineae</taxon>
        <taxon>Ostreobiaceae</taxon>
        <taxon>Ostreobium</taxon>
    </lineage>
</organism>
<dbReference type="Gene3D" id="1.10.3460.10">
    <property type="entry name" value="Chlorophyll a/b binding protein domain"/>
    <property type="match status" value="1"/>
</dbReference>
<feature type="binding site" description="axial binding residue" evidence="6">
    <location>
        <position position="122"/>
    </location>
    <ligand>
        <name>chlorophyll b</name>
        <dbReference type="ChEBI" id="CHEBI:61721"/>
        <label>1</label>
    </ligand>
    <ligandPart>
        <name>Mg</name>
        <dbReference type="ChEBI" id="CHEBI:25107"/>
    </ligandPart>
</feature>
<evidence type="ECO:0000256" key="6">
    <source>
        <dbReference type="PIRSR" id="PIRSR601344-1"/>
    </source>
</evidence>
<comment type="subcellular location">
    <subcellularLocation>
        <location evidence="7">Plastid</location>
        <location evidence="7">Chloroplast thylakoid membrane</location>
    </subcellularLocation>
</comment>
<keyword evidence="4 7" id="KW-0934">Plastid</keyword>
<feature type="binding site" evidence="6">
    <location>
        <position position="82"/>
    </location>
    <ligand>
        <name>chlorophyll a</name>
        <dbReference type="ChEBI" id="CHEBI:58416"/>
        <label>1</label>
    </ligand>
</feature>
<reference evidence="8" key="1">
    <citation type="submission" date="2020-12" db="EMBL/GenBank/DDBJ databases">
        <authorList>
            <person name="Iha C."/>
        </authorList>
    </citation>
    <scope>NUCLEOTIDE SEQUENCE</scope>
</reference>
<evidence type="ECO:0000313" key="9">
    <source>
        <dbReference type="Proteomes" id="UP000708148"/>
    </source>
</evidence>
<keyword evidence="2 7" id="KW-0150">Chloroplast</keyword>
<evidence type="ECO:0000256" key="7">
    <source>
        <dbReference type="RuleBase" id="RU363080"/>
    </source>
</evidence>
<keyword evidence="5 7" id="KW-0157">Chromophore</keyword>
<dbReference type="Proteomes" id="UP000708148">
    <property type="component" value="Unassembled WGS sequence"/>
</dbReference>
<comment type="function">
    <text evidence="7">The light-harvesting complex (LHC) functions as a light receptor, it captures and delivers excitation energy to photosystems with which it is closely associated.</text>
</comment>
<dbReference type="InterPro" id="IPR022796">
    <property type="entry name" value="Chloroa_b-bind"/>
</dbReference>
<protein>
    <recommendedName>
        <fullName evidence="7">Chlorophyll a-b binding protein, chloroplastic</fullName>
    </recommendedName>
</protein>
<dbReference type="OrthoDB" id="423598at2759"/>
<keyword evidence="3 7" id="KW-0602">Photosynthesis</keyword>
<comment type="caution">
    <text evidence="8">The sequence shown here is derived from an EMBL/GenBank/DDBJ whole genome shotgun (WGS) entry which is preliminary data.</text>
</comment>
<keyword evidence="1 6" id="KW-0148">Chlorophyll</keyword>
<keyword evidence="7" id="KW-0604">Photosystem II</keyword>
<keyword evidence="7" id="KW-0793">Thylakoid</keyword>